<proteinExistence type="predicted"/>
<dbReference type="VEuPathDB" id="FungiDB:VP01_1569g3"/>
<comment type="caution">
    <text evidence="1">The sequence shown here is derived from an EMBL/GenBank/DDBJ whole genome shotgun (WGS) entry which is preliminary data.</text>
</comment>
<dbReference type="AlphaFoldDB" id="A0A0L6VIG2"/>
<evidence type="ECO:0000313" key="1">
    <source>
        <dbReference type="EMBL" id="KNZ60332.1"/>
    </source>
</evidence>
<organism evidence="1 2">
    <name type="scientific">Puccinia sorghi</name>
    <dbReference type="NCBI Taxonomy" id="27349"/>
    <lineage>
        <taxon>Eukaryota</taxon>
        <taxon>Fungi</taxon>
        <taxon>Dikarya</taxon>
        <taxon>Basidiomycota</taxon>
        <taxon>Pucciniomycotina</taxon>
        <taxon>Pucciniomycetes</taxon>
        <taxon>Pucciniales</taxon>
        <taxon>Pucciniaceae</taxon>
        <taxon>Puccinia</taxon>
    </lineage>
</organism>
<evidence type="ECO:0000313" key="2">
    <source>
        <dbReference type="Proteomes" id="UP000037035"/>
    </source>
</evidence>
<sequence length="92" mass="10292">MALNTKFHELSPALPWLTGIDANPIEIGKTKQNSPTIVLSLKDNVSVILTCFAAYNSLTNIFSSMFHAAQVATFKKFLKFNPDNHTNPVRWN</sequence>
<dbReference type="EMBL" id="LAVV01006329">
    <property type="protein sequence ID" value="KNZ60332.1"/>
    <property type="molecule type" value="Genomic_DNA"/>
</dbReference>
<protein>
    <submittedName>
        <fullName evidence="1">Uncharacterized protein</fullName>
    </submittedName>
</protein>
<keyword evidence="2" id="KW-1185">Reference proteome</keyword>
<reference evidence="1 2" key="1">
    <citation type="submission" date="2015-08" db="EMBL/GenBank/DDBJ databases">
        <title>Next Generation Sequencing and Analysis of the Genome of Puccinia sorghi L Schw, the Causal Agent of Maize Common Rust.</title>
        <authorList>
            <person name="Rochi L."/>
            <person name="Burguener G."/>
            <person name="Darino M."/>
            <person name="Turjanski A."/>
            <person name="Kreff E."/>
            <person name="Dieguez M.J."/>
            <person name="Sacco F."/>
        </authorList>
    </citation>
    <scope>NUCLEOTIDE SEQUENCE [LARGE SCALE GENOMIC DNA]</scope>
    <source>
        <strain evidence="1 2">RO10H11247</strain>
    </source>
</reference>
<dbReference type="Proteomes" id="UP000037035">
    <property type="component" value="Unassembled WGS sequence"/>
</dbReference>
<gene>
    <name evidence="1" type="ORF">VP01_1569g3</name>
</gene>
<name>A0A0L6VIG2_9BASI</name>
<accession>A0A0L6VIG2</accession>